<dbReference type="EMBL" id="CP017242">
    <property type="protein sequence ID" value="APO77196.1"/>
    <property type="molecule type" value="Genomic_DNA"/>
</dbReference>
<reference evidence="1 2" key="1">
    <citation type="submission" date="2016-09" db="EMBL/GenBank/DDBJ databases">
        <title>The complete genome sequences of Rhizobium gallicum, symbiovars gallicum and phaseoli, symbionts associated to common bean (Phaseolus vulgaris).</title>
        <authorList>
            <person name="Bustos P."/>
            <person name="Santamaria R.I."/>
            <person name="Perez-Carrascal O.M."/>
            <person name="Juarez S."/>
            <person name="Lozano L."/>
            <person name="Martinez-Flores I."/>
            <person name="Martinez-Romero E."/>
            <person name="Cevallos M."/>
            <person name="Romero D."/>
            <person name="Davila G."/>
            <person name="Gonzalez V."/>
        </authorList>
    </citation>
    <scope>NUCLEOTIDE SEQUENCE [LARGE SCALE GENOMIC DNA]</scope>
    <source>
        <strain evidence="1 2">8C-3</strain>
        <plasmid evidence="2">Plasmid prsp8c3a</plasmid>
    </source>
</reference>
<sequence>MEMLQNSFAALHRPKLPAFLPDLKNDDIAPFIAQLSHRPHLLPHTIVEFYPYTIPDADVLWRKIQDEDPSDNVNEVKLLPVVRVGPIIKNAAKRAEKERAPPVTRTYHNLVKSGIAWADGFLAHPSLTTFALGMPIYTTGIRYDPANDTAVDVQGKPVVDPVLLGAMRDDAATIEIFHDLSRRNRGIVFRGLIRGPDVCEGEIYYKFRFEGNGLDPWGKLRDLCKDQATVGQLQQEGFVFPLVVADRCWDAISYDAHIDEKGKPTYKVMTHEYPLNELQPPHKG</sequence>
<evidence type="ECO:0000313" key="2">
    <source>
        <dbReference type="Proteomes" id="UP000185109"/>
    </source>
</evidence>
<proteinExistence type="predicted"/>
<organism evidence="1 2">
    <name type="scientific">Rhizobium etli 8C-3</name>
    <dbReference type="NCBI Taxonomy" id="538025"/>
    <lineage>
        <taxon>Bacteria</taxon>
        <taxon>Pseudomonadati</taxon>
        <taxon>Pseudomonadota</taxon>
        <taxon>Alphaproteobacteria</taxon>
        <taxon>Hyphomicrobiales</taxon>
        <taxon>Rhizobiaceae</taxon>
        <taxon>Rhizobium/Agrobacterium group</taxon>
        <taxon>Rhizobium</taxon>
    </lineage>
</organism>
<name>A0A1L5PAV2_RHIET</name>
<gene>
    <name evidence="1" type="ORF">AM571_PA00315</name>
</gene>
<protein>
    <submittedName>
        <fullName evidence="1">Uncharacterized protein</fullName>
    </submittedName>
</protein>
<dbReference type="Proteomes" id="UP000185109">
    <property type="component" value="Plasmid pRsp8C3a"/>
</dbReference>
<dbReference type="AlphaFoldDB" id="A0A1L5PAV2"/>
<accession>A0A1L5PAV2</accession>
<evidence type="ECO:0000313" key="1">
    <source>
        <dbReference type="EMBL" id="APO77196.1"/>
    </source>
</evidence>
<geneLocation type="plasmid" evidence="2">
    <name>prsp8c3a</name>
</geneLocation>
<keyword evidence="1" id="KW-0614">Plasmid</keyword>